<dbReference type="InterPro" id="IPR014060">
    <property type="entry name" value="PglZ"/>
</dbReference>
<dbReference type="Gene3D" id="3.40.720.10">
    <property type="entry name" value="Alkaline Phosphatase, subunit A"/>
    <property type="match status" value="1"/>
</dbReference>
<gene>
    <name evidence="1" type="primary">pglZ</name>
    <name evidence="1" type="ORF">JKG68_07690</name>
</gene>
<organism evidence="1 2">
    <name type="scientific">Microvirga aerilata</name>
    <dbReference type="NCBI Taxonomy" id="670292"/>
    <lineage>
        <taxon>Bacteria</taxon>
        <taxon>Pseudomonadati</taxon>
        <taxon>Pseudomonadota</taxon>
        <taxon>Alphaproteobacteria</taxon>
        <taxon>Hyphomicrobiales</taxon>
        <taxon>Methylobacteriaceae</taxon>
        <taxon>Microvirga</taxon>
    </lineage>
</organism>
<dbReference type="NCBIfam" id="TIGR02687">
    <property type="entry name" value="BREX-1 system phosphatase PglZ type A"/>
    <property type="match status" value="1"/>
</dbReference>
<evidence type="ECO:0000313" key="1">
    <source>
        <dbReference type="EMBL" id="MBL0403841.1"/>
    </source>
</evidence>
<dbReference type="AlphaFoldDB" id="A0A936Z7E7"/>
<comment type="caution">
    <text evidence="1">The sequence shown here is derived from an EMBL/GenBank/DDBJ whole genome shotgun (WGS) entry which is preliminary data.</text>
</comment>
<dbReference type="EMBL" id="JAEQMY010000008">
    <property type="protein sequence ID" value="MBL0403841.1"/>
    <property type="molecule type" value="Genomic_DNA"/>
</dbReference>
<dbReference type="RefSeq" id="WP_202057678.1">
    <property type="nucleotide sequence ID" value="NZ_JAEQMY010000008.1"/>
</dbReference>
<dbReference type="InterPro" id="IPR017850">
    <property type="entry name" value="Alkaline_phosphatase_core_sf"/>
</dbReference>
<sequence>MSERIAASLARLFEEQRIVFWYDAAHDMRADYDSIDLPDVVKLEIANNQFGLKYRILRQEKERKFLLYHAGPRPAEAEDWLLDLYLASAELRADQTAMLLAELGIDQKLDAVVREHSEFFRAKSRVEAFKKALKPSDNATQLRLRMLAVCANAPGGLDTVIEALLAEAAQEREEALKLVERCGLTGFLWKQIGNAYGYHAKPPGMDDFTISLFKACYAMSLAEDSALNAEAFVLFRRWKNDRTGAKHFETLAARFEGPLAIKSDLAKRDFRDLIEMDIFEEVDRHVIRNIVHGMAEQTVTPVEVLRWVQQRRNSHWYEKFKDIYDALRFAAEFTKGLSEVTLSMTSLAEGFSRYATTWFRLDQHYRRFIHHYQNSAQATLLGSVFERIENLYVNNFLVKLNDAWQEQINKVTVWDIPEVDRQITFYRDQVAAFRRRDQKVCVIISDALRYEAAEECLSRIRALDRFDAELKPMLGVLPSYTQLGMAALLPNKALRIAEGDSTLVFDGEQPTSGSANREKRLATGRDGDRVAVLGAEELRNFKSDQAKEFFRDHDVIYVYHNQIDAIGDKVATEDDLADAVEDTLDEIVVLVRKLTSANASNILITADHGFIYQHRPIEESDFSVAEVLGNVLARNRRFVLGKNLPPTPGLKKFTSDQLGLAGDLDIMIPNSINRLRLKGAGSRFVHGGASLQEIVVPVIRVAKRRESDVRQVDVQIISTGKNLITSGQLAVMFYQAQPVTDKVQPRSLRAGIFASNGELVSDVHDLTFGFKSENPRERELPRKFLLSRKADQHNNEDVFLRLEERVGTTSHFQEYASQRFQLRRGIATDFDF</sequence>
<reference evidence="1" key="1">
    <citation type="submission" date="2021-01" db="EMBL/GenBank/DDBJ databases">
        <title>Microvirga sp.</title>
        <authorList>
            <person name="Kim M.K."/>
        </authorList>
    </citation>
    <scope>NUCLEOTIDE SEQUENCE</scope>
    <source>
        <strain evidence="1">5420S-16</strain>
    </source>
</reference>
<protein>
    <submittedName>
        <fullName evidence="1">BREX-1 system phosphatase PglZ type A</fullName>
    </submittedName>
</protein>
<evidence type="ECO:0000313" key="2">
    <source>
        <dbReference type="Proteomes" id="UP000605848"/>
    </source>
</evidence>
<proteinExistence type="predicted"/>
<keyword evidence="2" id="KW-1185">Reference proteome</keyword>
<dbReference type="Proteomes" id="UP000605848">
    <property type="component" value="Unassembled WGS sequence"/>
</dbReference>
<dbReference type="SUPFAM" id="SSF53649">
    <property type="entry name" value="Alkaline phosphatase-like"/>
    <property type="match status" value="1"/>
</dbReference>
<dbReference type="Pfam" id="PF08665">
    <property type="entry name" value="PglZ"/>
    <property type="match status" value="1"/>
</dbReference>
<name>A0A936Z7E7_9HYPH</name>
<accession>A0A936Z7E7</accession>